<evidence type="ECO:0000313" key="13">
    <source>
        <dbReference type="EMBL" id="CAB3781541.1"/>
    </source>
</evidence>
<keyword evidence="14" id="KW-1185">Reference proteome</keyword>
<keyword evidence="7" id="KW-0406">Ion transport</keyword>
<reference evidence="13 14" key="1">
    <citation type="submission" date="2020-04" db="EMBL/GenBank/DDBJ databases">
        <authorList>
            <person name="De Canck E."/>
        </authorList>
    </citation>
    <scope>NUCLEOTIDE SEQUENCE [LARGE SCALE GENOMIC DNA]</scope>
    <source>
        <strain evidence="13 14">LMG 28138</strain>
    </source>
</reference>
<dbReference type="NCBIfam" id="TIGR01297">
    <property type="entry name" value="CDF"/>
    <property type="match status" value="1"/>
</dbReference>
<dbReference type="Pfam" id="PF01545">
    <property type="entry name" value="Cation_efflux"/>
    <property type="match status" value="1"/>
</dbReference>
<keyword evidence="6 10" id="KW-1133">Transmembrane helix</keyword>
<dbReference type="SUPFAM" id="SSF160240">
    <property type="entry name" value="Cation efflux protein cytoplasmic domain-like"/>
    <property type="match status" value="1"/>
</dbReference>
<feature type="transmembrane region" description="Helical" evidence="10">
    <location>
        <begin position="137"/>
        <end position="161"/>
    </location>
</feature>
<dbReference type="InterPro" id="IPR058533">
    <property type="entry name" value="Cation_efflux_TM"/>
</dbReference>
<feature type="region of interest" description="Disordered" evidence="9">
    <location>
        <begin position="1"/>
        <end position="69"/>
    </location>
</feature>
<evidence type="ECO:0000256" key="10">
    <source>
        <dbReference type="SAM" id="Phobius"/>
    </source>
</evidence>
<keyword evidence="8 10" id="KW-0472">Membrane</keyword>
<feature type="compositionally biased region" description="Basic residues" evidence="9">
    <location>
        <begin position="54"/>
        <end position="64"/>
    </location>
</feature>
<name>A0A6S7B0J3_9BURK</name>
<evidence type="ECO:0000259" key="11">
    <source>
        <dbReference type="Pfam" id="PF01545"/>
    </source>
</evidence>
<comment type="similarity">
    <text evidence="2">Belongs to the cation diffusion facilitator (CDF) transporter (TC 2.A.4) family. SLC30A subfamily.</text>
</comment>
<evidence type="ECO:0000256" key="8">
    <source>
        <dbReference type="ARBA" id="ARBA00023136"/>
    </source>
</evidence>
<dbReference type="Pfam" id="PF16916">
    <property type="entry name" value="ZT_dimer"/>
    <property type="match status" value="1"/>
</dbReference>
<dbReference type="AlphaFoldDB" id="A0A6S7B0J3"/>
<feature type="domain" description="Cation efflux protein cytoplasmic" evidence="12">
    <location>
        <begin position="272"/>
        <end position="343"/>
    </location>
</feature>
<evidence type="ECO:0000256" key="9">
    <source>
        <dbReference type="SAM" id="MobiDB-lite"/>
    </source>
</evidence>
<evidence type="ECO:0000259" key="12">
    <source>
        <dbReference type="Pfam" id="PF16916"/>
    </source>
</evidence>
<evidence type="ECO:0000256" key="2">
    <source>
        <dbReference type="ARBA" id="ARBA00008873"/>
    </source>
</evidence>
<dbReference type="Gene3D" id="1.20.1510.10">
    <property type="entry name" value="Cation efflux protein transmembrane domain"/>
    <property type="match status" value="1"/>
</dbReference>
<dbReference type="InterPro" id="IPR036837">
    <property type="entry name" value="Cation_efflux_CTD_sf"/>
</dbReference>
<dbReference type="InterPro" id="IPR002524">
    <property type="entry name" value="Cation_efflux"/>
</dbReference>
<keyword evidence="5" id="KW-0862">Zinc</keyword>
<evidence type="ECO:0000256" key="6">
    <source>
        <dbReference type="ARBA" id="ARBA00022989"/>
    </source>
</evidence>
<feature type="transmembrane region" description="Helical" evidence="10">
    <location>
        <begin position="209"/>
        <end position="235"/>
    </location>
</feature>
<proteinExistence type="inferred from homology"/>
<keyword evidence="5" id="KW-0864">Zinc transport</keyword>
<dbReference type="PANTHER" id="PTHR11562:SF17">
    <property type="entry name" value="RE54080P-RELATED"/>
    <property type="match status" value="1"/>
</dbReference>
<dbReference type="GO" id="GO:0005385">
    <property type="term" value="F:zinc ion transmembrane transporter activity"/>
    <property type="evidence" value="ECO:0007669"/>
    <property type="project" value="TreeGrafter"/>
</dbReference>
<sequence>MSATGSGHDHGRAGQAGGKTAPREDHDHGHEHHGTAHPGDQAPHIAHDHDHGHGHDHHHHHHHHLPDPSGNERAFAIAVTLNVAMVVVQAVYGVIAHSTALLADAGHNLSDVLGMVLAWGAIWLARRRPSARYTYGLRGSSILASLANAALLFVATGAIAWEAVHRLLNPAPVAGLAVFLVAVAGIAINGFSALLFMKGSKDDLNIRGAFLHLVGDAAVSAAVALSGLLVLYTGWNWLDPAMSLIVVLVIVCGTWGLLRESVRLTLNAVPERVDTVRIARYLAGLQGVTGVHDLHVWALSTTENSLTVHLVMPGGHPGDRYLETIVQTLAHEHAVHHATLQIDLGTHDHPCSLDIPAEAKPG</sequence>
<dbReference type="Proteomes" id="UP000494115">
    <property type="component" value="Unassembled WGS sequence"/>
</dbReference>
<evidence type="ECO:0000313" key="14">
    <source>
        <dbReference type="Proteomes" id="UP000494115"/>
    </source>
</evidence>
<dbReference type="InterPro" id="IPR027469">
    <property type="entry name" value="Cation_efflux_TMD_sf"/>
</dbReference>
<dbReference type="SUPFAM" id="SSF161111">
    <property type="entry name" value="Cation efflux protein transmembrane domain-like"/>
    <property type="match status" value="1"/>
</dbReference>
<evidence type="ECO:0000256" key="3">
    <source>
        <dbReference type="ARBA" id="ARBA00022448"/>
    </source>
</evidence>
<feature type="transmembrane region" description="Helical" evidence="10">
    <location>
        <begin position="74"/>
        <end position="95"/>
    </location>
</feature>
<evidence type="ECO:0000256" key="4">
    <source>
        <dbReference type="ARBA" id="ARBA00022692"/>
    </source>
</evidence>
<dbReference type="RefSeq" id="WP_175103787.1">
    <property type="nucleotide sequence ID" value="NZ_CADIKM010000004.1"/>
</dbReference>
<dbReference type="PANTHER" id="PTHR11562">
    <property type="entry name" value="CATION EFFLUX PROTEIN/ ZINC TRANSPORTER"/>
    <property type="match status" value="1"/>
</dbReference>
<feature type="transmembrane region" description="Helical" evidence="10">
    <location>
        <begin position="241"/>
        <end position="258"/>
    </location>
</feature>
<evidence type="ECO:0000256" key="1">
    <source>
        <dbReference type="ARBA" id="ARBA00004141"/>
    </source>
</evidence>
<evidence type="ECO:0000256" key="5">
    <source>
        <dbReference type="ARBA" id="ARBA00022906"/>
    </source>
</evidence>
<protein>
    <submittedName>
        <fullName evidence="13">Cadmium, cobalt and zinc/H(+)-K(+) antiporter</fullName>
    </submittedName>
</protein>
<dbReference type="InterPro" id="IPR027470">
    <property type="entry name" value="Cation_efflux_CTD"/>
</dbReference>
<feature type="transmembrane region" description="Helical" evidence="10">
    <location>
        <begin position="107"/>
        <end position="125"/>
    </location>
</feature>
<accession>A0A6S7B0J3</accession>
<comment type="subcellular location">
    <subcellularLocation>
        <location evidence="1">Membrane</location>
        <topology evidence="1">Multi-pass membrane protein</topology>
    </subcellularLocation>
</comment>
<dbReference type="EMBL" id="CADIKM010000004">
    <property type="protein sequence ID" value="CAB3781541.1"/>
    <property type="molecule type" value="Genomic_DNA"/>
</dbReference>
<evidence type="ECO:0000256" key="7">
    <source>
        <dbReference type="ARBA" id="ARBA00023065"/>
    </source>
</evidence>
<feature type="domain" description="Cation efflux protein transmembrane" evidence="11">
    <location>
        <begin position="77"/>
        <end position="263"/>
    </location>
</feature>
<keyword evidence="4 10" id="KW-0812">Transmembrane</keyword>
<dbReference type="InterPro" id="IPR050681">
    <property type="entry name" value="CDF/SLC30A"/>
</dbReference>
<organism evidence="13 14">
    <name type="scientific">Pararobbsia alpina</name>
    <dbReference type="NCBI Taxonomy" id="621374"/>
    <lineage>
        <taxon>Bacteria</taxon>
        <taxon>Pseudomonadati</taxon>
        <taxon>Pseudomonadota</taxon>
        <taxon>Betaproteobacteria</taxon>
        <taxon>Burkholderiales</taxon>
        <taxon>Burkholderiaceae</taxon>
        <taxon>Pararobbsia</taxon>
    </lineage>
</organism>
<keyword evidence="3" id="KW-0813">Transport</keyword>
<gene>
    <name evidence="13" type="primary">czcD</name>
    <name evidence="13" type="ORF">LMG28138_01240</name>
</gene>
<feature type="compositionally biased region" description="Basic and acidic residues" evidence="9">
    <location>
        <begin position="21"/>
        <end position="34"/>
    </location>
</feature>
<feature type="transmembrane region" description="Helical" evidence="10">
    <location>
        <begin position="173"/>
        <end position="197"/>
    </location>
</feature>
<dbReference type="GO" id="GO:0005886">
    <property type="term" value="C:plasma membrane"/>
    <property type="evidence" value="ECO:0007669"/>
    <property type="project" value="TreeGrafter"/>
</dbReference>